<comment type="caution">
    <text evidence="1">The sequence shown here is derived from an EMBL/GenBank/DDBJ whole genome shotgun (WGS) entry which is preliminary data.</text>
</comment>
<evidence type="ECO:0000313" key="1">
    <source>
        <dbReference type="EMBL" id="TDL79351.1"/>
    </source>
</evidence>
<dbReference type="Pfam" id="PF20086">
    <property type="entry name" value="DUF6478"/>
    <property type="match status" value="1"/>
</dbReference>
<dbReference type="AlphaFoldDB" id="A0A4R6A6K1"/>
<dbReference type="InterPro" id="IPR045514">
    <property type="entry name" value="DUF6478"/>
</dbReference>
<sequence length="255" mass="28883">MKLIGGLDDLAQKRALKRWDRIARSAGALDLMSLRQLRMQAADLRHRLDDVIHIADRRLAEPSGTASETPAPRHSDWVWRPEGWSRALTPRGIAAAPSGMPMGHEIKLFHDCHRSEITLRQDANTGIARSAPYALVLDVLGFEGSFLSLAMDLPEAAAREVRTSHIFQIDLNVAVDHPIEIFARLNVKHGPNIETIVREFDMRFSPTLAEFDLAYTEIDADRVEKIWLDLIFEKPAMNRVALQDLVVSRRWRAEI</sequence>
<name>A0A4R6A6K1_9RHOB</name>
<proteinExistence type="predicted"/>
<dbReference type="RefSeq" id="WP_133396940.1">
    <property type="nucleotide sequence ID" value="NZ_SNAA01000010.1"/>
</dbReference>
<dbReference type="EMBL" id="SNAA01000010">
    <property type="protein sequence ID" value="TDL79351.1"/>
    <property type="molecule type" value="Genomic_DNA"/>
</dbReference>
<dbReference type="Proteomes" id="UP000295701">
    <property type="component" value="Unassembled WGS sequence"/>
</dbReference>
<dbReference type="OrthoDB" id="7827015at2"/>
<reference evidence="1 2" key="1">
    <citation type="submission" date="2019-03" db="EMBL/GenBank/DDBJ databases">
        <title>Primorskyibacter sp. SS33 isolated from sediments.</title>
        <authorList>
            <person name="Xunke S."/>
        </authorList>
    </citation>
    <scope>NUCLEOTIDE SEQUENCE [LARGE SCALE GENOMIC DNA]</scope>
    <source>
        <strain evidence="1 2">SS33</strain>
    </source>
</reference>
<keyword evidence="2" id="KW-1185">Reference proteome</keyword>
<accession>A0A4R6A6K1</accession>
<gene>
    <name evidence="1" type="ORF">E2L08_10000</name>
</gene>
<evidence type="ECO:0000313" key="2">
    <source>
        <dbReference type="Proteomes" id="UP000295701"/>
    </source>
</evidence>
<protein>
    <submittedName>
        <fullName evidence="1">Uncharacterized protein</fullName>
    </submittedName>
</protein>
<organism evidence="1 2">
    <name type="scientific">Palleronia sediminis</name>
    <dbReference type="NCBI Taxonomy" id="2547833"/>
    <lineage>
        <taxon>Bacteria</taxon>
        <taxon>Pseudomonadati</taxon>
        <taxon>Pseudomonadota</taxon>
        <taxon>Alphaproteobacteria</taxon>
        <taxon>Rhodobacterales</taxon>
        <taxon>Roseobacteraceae</taxon>
        <taxon>Palleronia</taxon>
    </lineage>
</organism>